<feature type="domain" description="Cilia- and flagella-associated protein 58 central coiled coil" evidence="4">
    <location>
        <begin position="33"/>
        <end position="330"/>
    </location>
</feature>
<evidence type="ECO:0000313" key="5">
    <source>
        <dbReference type="EMBL" id="KAG5455837.1"/>
    </source>
</evidence>
<dbReference type="EMBL" id="JAEFCI010012714">
    <property type="protein sequence ID" value="KAG5455837.1"/>
    <property type="molecule type" value="Genomic_DNA"/>
</dbReference>
<accession>A0A8H7ZMR9</accession>
<dbReference type="PANTHER" id="PTHR32083">
    <property type="entry name" value="CILIA AND FLAGELLA-ASSOCIATED PROTEIN 58-RELATED"/>
    <property type="match status" value="1"/>
</dbReference>
<feature type="coiled-coil region" evidence="2">
    <location>
        <begin position="1"/>
        <end position="56"/>
    </location>
</feature>
<feature type="non-terminal residue" evidence="5">
    <location>
        <position position="453"/>
    </location>
</feature>
<comment type="caution">
    <text evidence="5">The sequence shown here is derived from an EMBL/GenBank/DDBJ whole genome shotgun (WGS) entry which is preliminary data.</text>
</comment>
<dbReference type="OrthoDB" id="264785at2759"/>
<dbReference type="InterPro" id="IPR049270">
    <property type="entry name" value="CFAP58_CC"/>
</dbReference>
<protein>
    <recommendedName>
        <fullName evidence="4">Cilia- and flagella-associated protein 58 central coiled coil domain-containing protein</fullName>
    </recommendedName>
</protein>
<sequence>MAGFDQHKQEAESERQALRNRMDLYVCEIEEQRRAIEAQRKLVDDARRELDLVKSTSRNRQVEARRLHSISGVLETTRQNFEINIARICAEWKRHKKERRRIIEDREGYVRDKLAIQANMVALLGQIRSKETQLFEYKKRTVHAETKLKHQHNLYEAVQSDRNLHSKHLVNAQAEILEMKRELKIMNFQISGFKEDITAKEAALTKEGTYHEKLKEETELINDEIKNLKHQSELAYAYIKAQANESMRLNHFVKESEVERGRQEMALKLLISERDNLSSQLMAQEKELGRVYDQIKINASTMVKSEKQYAERMATMRMLRSEISKLRKRKYELGANTSRLKFVKMSACHLQGELLREQARQKALEDELANTVNIHRWRRLDGSDPALFDNIQLLQTLQRRIILRSEELEQKERLLSEQEKLYLQLRTMLDKQVGPEAQEQAREHKAVLKSKIR</sequence>
<gene>
    <name evidence="5" type="ORF">BJ554DRAFT_4602</name>
</gene>
<name>A0A8H7ZMR9_9FUNG</name>
<dbReference type="PANTHER" id="PTHR32083:SF0">
    <property type="entry name" value="CILIA AND FLAGELLA-ASSOCIATED PROTEIN 58"/>
    <property type="match status" value="1"/>
</dbReference>
<evidence type="ECO:0000313" key="6">
    <source>
        <dbReference type="Proteomes" id="UP000673691"/>
    </source>
</evidence>
<feature type="coiled-coil region" evidence="2">
    <location>
        <begin position="169"/>
        <end position="231"/>
    </location>
</feature>
<proteinExistence type="predicted"/>
<dbReference type="GO" id="GO:0005856">
    <property type="term" value="C:cytoskeleton"/>
    <property type="evidence" value="ECO:0007669"/>
    <property type="project" value="TreeGrafter"/>
</dbReference>
<organism evidence="5 6">
    <name type="scientific">Olpidium bornovanus</name>
    <dbReference type="NCBI Taxonomy" id="278681"/>
    <lineage>
        <taxon>Eukaryota</taxon>
        <taxon>Fungi</taxon>
        <taxon>Fungi incertae sedis</taxon>
        <taxon>Olpidiomycota</taxon>
        <taxon>Olpidiomycotina</taxon>
        <taxon>Olpidiomycetes</taxon>
        <taxon>Olpidiales</taxon>
        <taxon>Olpidiaceae</taxon>
        <taxon>Olpidium</taxon>
    </lineage>
</organism>
<dbReference type="Proteomes" id="UP000673691">
    <property type="component" value="Unassembled WGS sequence"/>
</dbReference>
<dbReference type="Pfam" id="PF21771">
    <property type="entry name" value="CFAP58_CC"/>
    <property type="match status" value="1"/>
</dbReference>
<reference evidence="5 6" key="1">
    <citation type="journal article" name="Sci. Rep.">
        <title>Genome-scale phylogenetic analyses confirm Olpidium as the closest living zoosporic fungus to the non-flagellated, terrestrial fungi.</title>
        <authorList>
            <person name="Chang Y."/>
            <person name="Rochon D."/>
            <person name="Sekimoto S."/>
            <person name="Wang Y."/>
            <person name="Chovatia M."/>
            <person name="Sandor L."/>
            <person name="Salamov A."/>
            <person name="Grigoriev I.V."/>
            <person name="Stajich J.E."/>
            <person name="Spatafora J.W."/>
        </authorList>
    </citation>
    <scope>NUCLEOTIDE SEQUENCE [LARGE SCALE GENOMIC DNA]</scope>
    <source>
        <strain evidence="5">S191</strain>
    </source>
</reference>
<keyword evidence="1 2" id="KW-0175">Coiled coil</keyword>
<evidence type="ECO:0000256" key="1">
    <source>
        <dbReference type="ARBA" id="ARBA00023054"/>
    </source>
</evidence>
<keyword evidence="6" id="KW-1185">Reference proteome</keyword>
<evidence type="ECO:0000256" key="3">
    <source>
        <dbReference type="SAM" id="MobiDB-lite"/>
    </source>
</evidence>
<feature type="region of interest" description="Disordered" evidence="3">
    <location>
        <begin position="434"/>
        <end position="453"/>
    </location>
</feature>
<dbReference type="AlphaFoldDB" id="A0A8H7ZMR9"/>
<evidence type="ECO:0000259" key="4">
    <source>
        <dbReference type="Pfam" id="PF21771"/>
    </source>
</evidence>
<evidence type="ECO:0000256" key="2">
    <source>
        <dbReference type="SAM" id="Coils"/>
    </source>
</evidence>